<feature type="transmembrane region" description="Helical" evidence="1">
    <location>
        <begin position="115"/>
        <end position="139"/>
    </location>
</feature>
<evidence type="ECO:0000313" key="3">
    <source>
        <dbReference type="Proteomes" id="UP000037069"/>
    </source>
</evidence>
<keyword evidence="1" id="KW-0812">Transmembrane</keyword>
<keyword evidence="1" id="KW-1133">Transmembrane helix</keyword>
<keyword evidence="3" id="KW-1185">Reference proteome</keyword>
<dbReference type="EMBL" id="JRES01001139">
    <property type="protein sequence ID" value="KNC25210.1"/>
    <property type="molecule type" value="Genomic_DNA"/>
</dbReference>
<accession>A0A0L0BYW0</accession>
<dbReference type="PANTHER" id="PTHR28640:SF1">
    <property type="entry name" value="ADP-RIBOSYLATION FACTOR-LIKE PROTEIN 6-INTERACTING PROTEIN 6"/>
    <property type="match status" value="1"/>
</dbReference>
<gene>
    <name evidence="2" type="ORF">FF38_04248</name>
</gene>
<proteinExistence type="predicted"/>
<dbReference type="AlphaFoldDB" id="A0A0L0BYW0"/>
<evidence type="ECO:0000313" key="2">
    <source>
        <dbReference type="EMBL" id="KNC25210.1"/>
    </source>
</evidence>
<dbReference type="OrthoDB" id="10070125at2759"/>
<evidence type="ECO:0000256" key="1">
    <source>
        <dbReference type="SAM" id="Phobius"/>
    </source>
</evidence>
<feature type="transmembrane region" description="Helical" evidence="1">
    <location>
        <begin position="217"/>
        <end position="238"/>
    </location>
</feature>
<reference evidence="2 3" key="1">
    <citation type="journal article" date="2015" name="Nat. Commun.">
        <title>Lucilia cuprina genome unlocks parasitic fly biology to underpin future interventions.</title>
        <authorList>
            <person name="Anstead C.A."/>
            <person name="Korhonen P.K."/>
            <person name="Young N.D."/>
            <person name="Hall R.S."/>
            <person name="Jex A.R."/>
            <person name="Murali S.C."/>
            <person name="Hughes D.S."/>
            <person name="Lee S.F."/>
            <person name="Perry T."/>
            <person name="Stroehlein A.J."/>
            <person name="Ansell B.R."/>
            <person name="Breugelmans B."/>
            <person name="Hofmann A."/>
            <person name="Qu J."/>
            <person name="Dugan S."/>
            <person name="Lee S.L."/>
            <person name="Chao H."/>
            <person name="Dinh H."/>
            <person name="Han Y."/>
            <person name="Doddapaneni H.V."/>
            <person name="Worley K.C."/>
            <person name="Muzny D.M."/>
            <person name="Ioannidis P."/>
            <person name="Waterhouse R.M."/>
            <person name="Zdobnov E.M."/>
            <person name="James P.J."/>
            <person name="Bagnall N.H."/>
            <person name="Kotze A.C."/>
            <person name="Gibbs R.A."/>
            <person name="Richards S."/>
            <person name="Batterham P."/>
            <person name="Gasser R.B."/>
        </authorList>
    </citation>
    <scope>NUCLEOTIDE SEQUENCE [LARGE SCALE GENOMIC DNA]</scope>
    <source>
        <strain evidence="2 3">LS</strain>
        <tissue evidence="2">Full body</tissue>
    </source>
</reference>
<keyword evidence="1" id="KW-0472">Membrane</keyword>
<dbReference type="STRING" id="7375.A0A0L0BYW0"/>
<dbReference type="Proteomes" id="UP000037069">
    <property type="component" value="Unassembled WGS sequence"/>
</dbReference>
<evidence type="ECO:0008006" key="4">
    <source>
        <dbReference type="Google" id="ProtNLM"/>
    </source>
</evidence>
<dbReference type="Pfam" id="PF15062">
    <property type="entry name" value="ARL6IP6"/>
    <property type="match status" value="1"/>
</dbReference>
<dbReference type="PANTHER" id="PTHR28640">
    <property type="entry name" value="ADP-RIBOSYLATION FACTOR-LIKE PROTEIN 6-INTERACTING PROTEIN 6"/>
    <property type="match status" value="1"/>
</dbReference>
<sequence length="240" mass="26595">MDKKESMALSKSSPAVEYKNNTCPTTNANTTCVSTSSSNFSSFNLHITACSSPYYTQQSVNNQPAIINSNIHQQAQNGRNYLPNKLVGKNLFDSQHFKSSNNKLSNLGVLLDKRVIALLVLFVGIIVFYKMVIVTMPYANTESIIDLKKLAVSRYQDAIDWATEHNVNSILQPLLCGLAVAIFGYTLVYLDSNIPGISPPSPFSPRKKLHYYQQKSSLHLGYLTALAMGVIVGVFMYLEI</sequence>
<organism evidence="2 3">
    <name type="scientific">Lucilia cuprina</name>
    <name type="common">Green bottle fly</name>
    <name type="synonym">Australian sheep blowfly</name>
    <dbReference type="NCBI Taxonomy" id="7375"/>
    <lineage>
        <taxon>Eukaryota</taxon>
        <taxon>Metazoa</taxon>
        <taxon>Ecdysozoa</taxon>
        <taxon>Arthropoda</taxon>
        <taxon>Hexapoda</taxon>
        <taxon>Insecta</taxon>
        <taxon>Pterygota</taxon>
        <taxon>Neoptera</taxon>
        <taxon>Endopterygota</taxon>
        <taxon>Diptera</taxon>
        <taxon>Brachycera</taxon>
        <taxon>Muscomorpha</taxon>
        <taxon>Oestroidea</taxon>
        <taxon>Calliphoridae</taxon>
        <taxon>Luciliinae</taxon>
        <taxon>Lucilia</taxon>
    </lineage>
</organism>
<feature type="transmembrane region" description="Helical" evidence="1">
    <location>
        <begin position="170"/>
        <end position="190"/>
    </location>
</feature>
<comment type="caution">
    <text evidence="2">The sequence shown here is derived from an EMBL/GenBank/DDBJ whole genome shotgun (WGS) entry which is preliminary data.</text>
</comment>
<protein>
    <recommendedName>
        <fullName evidence="4">ADP-ribosylation factor-like protein 6-interacting protein 6</fullName>
    </recommendedName>
</protein>
<name>A0A0L0BYW0_LUCCU</name>
<dbReference type="InterPro" id="IPR029383">
    <property type="entry name" value="ARL6IP6"/>
</dbReference>